<dbReference type="PROSITE" id="PS51257">
    <property type="entry name" value="PROKAR_LIPOPROTEIN"/>
    <property type="match status" value="1"/>
</dbReference>
<name>A0A0F0LD43_9MICO</name>
<dbReference type="Pfam" id="PF01547">
    <property type="entry name" value="SBP_bac_1"/>
    <property type="match status" value="1"/>
</dbReference>
<dbReference type="InterPro" id="IPR006059">
    <property type="entry name" value="SBP"/>
</dbReference>
<evidence type="ECO:0000256" key="1">
    <source>
        <dbReference type="SAM" id="SignalP"/>
    </source>
</evidence>
<dbReference type="PANTHER" id="PTHR43649:SF16">
    <property type="entry name" value="SUGAR-BINDING LIPOPROTEIN"/>
    <property type="match status" value="1"/>
</dbReference>
<dbReference type="InterPro" id="IPR050490">
    <property type="entry name" value="Bact_solute-bd_prot1"/>
</dbReference>
<keyword evidence="1" id="KW-0732">Signal</keyword>
<organism evidence="2 3">
    <name type="scientific">Microbacterium oxydans</name>
    <dbReference type="NCBI Taxonomy" id="82380"/>
    <lineage>
        <taxon>Bacteria</taxon>
        <taxon>Bacillati</taxon>
        <taxon>Actinomycetota</taxon>
        <taxon>Actinomycetes</taxon>
        <taxon>Micrococcales</taxon>
        <taxon>Microbacteriaceae</taxon>
        <taxon>Microbacterium</taxon>
    </lineage>
</organism>
<dbReference type="PATRIC" id="fig|82380.11.peg.530"/>
<protein>
    <submittedName>
        <fullName evidence="2">sn-glycerol-3-phosphate-binding periplasmic protein UgpB</fullName>
    </submittedName>
</protein>
<dbReference type="Proteomes" id="UP000033640">
    <property type="component" value="Unassembled WGS sequence"/>
</dbReference>
<feature type="chain" id="PRO_5002445062" evidence="1">
    <location>
        <begin position="28"/>
        <end position="452"/>
    </location>
</feature>
<proteinExistence type="predicted"/>
<feature type="signal peptide" evidence="1">
    <location>
        <begin position="1"/>
        <end position="27"/>
    </location>
</feature>
<dbReference type="PANTHER" id="PTHR43649">
    <property type="entry name" value="ARABINOSE-BINDING PROTEIN-RELATED"/>
    <property type="match status" value="1"/>
</dbReference>
<dbReference type="EMBL" id="JYIW01000017">
    <property type="protein sequence ID" value="KJL31063.1"/>
    <property type="molecule type" value="Genomic_DNA"/>
</dbReference>
<dbReference type="Gene3D" id="3.40.190.10">
    <property type="entry name" value="Periplasmic binding protein-like II"/>
    <property type="match status" value="1"/>
</dbReference>
<evidence type="ECO:0000313" key="2">
    <source>
        <dbReference type="EMBL" id="KJL31063.1"/>
    </source>
</evidence>
<reference evidence="2 3" key="1">
    <citation type="submission" date="2015-02" db="EMBL/GenBank/DDBJ databases">
        <title>Draft genome sequences of ten Microbacterium spp. with emphasis on heavy metal contaminated environments.</title>
        <authorList>
            <person name="Corretto E."/>
        </authorList>
    </citation>
    <scope>NUCLEOTIDE SEQUENCE [LARGE SCALE GENOMIC DNA]</scope>
    <source>
        <strain evidence="2 3">BEL4b</strain>
    </source>
</reference>
<dbReference type="RefSeq" id="WP_045277957.1">
    <property type="nucleotide sequence ID" value="NZ_JYIW01000017.1"/>
</dbReference>
<comment type="caution">
    <text evidence="2">The sequence shown here is derived from an EMBL/GenBank/DDBJ whole genome shotgun (WGS) entry which is preliminary data.</text>
</comment>
<sequence>MKSRRILVSALAGTAVLGLALTSCGTASEPAESGPVTISIGDVPGADQPELRALVEDQVKAFEKENPDITIELSESKWDATGFQAMVAGGTMPTLLGVPFTEPATLMRNGQIADITDALDKIGFTDTLNPTVMQVVTDGDDRLYGVPLDVYSVGLAYNRALFEAAGLDPEQGPKTWDEVREYANKISDATGVAGYSTYSIEHVGGWMTTAGAYSFGATLSNEEGTEATLDEPGMVDYLDLVSDMRWEDKSMGSKFLYGFNDLIQDFAAGKVGMFLSVSQHFPAAVQQFGMNPDDYGFTAIPEQDGIQRTLLGGAVEVFNPRATQAEIEAGLRWIEFNNFRAYTDKDVAVETVKKNVAAGSLIGVPGLSPLDPAVRKEYDSWVSEYYNVPIDQFSGYRDVMDEQELVPEPTSQPQQVYGELDTVLQKVLNEPNQDIAALLTAAQDAVNTKLAR</sequence>
<accession>A0A0F0LD43</accession>
<gene>
    <name evidence="2" type="primary">ugpB</name>
    <name evidence="2" type="ORF">RS83_00514</name>
</gene>
<dbReference type="SUPFAM" id="SSF53850">
    <property type="entry name" value="Periplasmic binding protein-like II"/>
    <property type="match status" value="1"/>
</dbReference>
<dbReference type="AlphaFoldDB" id="A0A0F0LD43"/>
<evidence type="ECO:0000313" key="3">
    <source>
        <dbReference type="Proteomes" id="UP000033640"/>
    </source>
</evidence>